<evidence type="ECO:0000259" key="4">
    <source>
        <dbReference type="PROSITE" id="PS50977"/>
    </source>
</evidence>
<dbReference type="SUPFAM" id="SSF46689">
    <property type="entry name" value="Homeodomain-like"/>
    <property type="match status" value="1"/>
</dbReference>
<name>A0ABU8VYY7_9BURK</name>
<accession>A0ABU8VYY7</accession>
<sequence>MSSRNRTKAAGPDVLHVEVPASPRKKPRQARSVVLVDALKKAGWEILEKEGREALQVQWLSERSGVAVSSIYEYFPTMDSLIAAIFEDYRTGLRQEVLGKINALPPQARLFDGIVLALENGLGALHRWSKLDSKLSMQAAYFDELVRLDLVKPRNFWTAFLIPALVARFPDEVKVRDPEKAGFLAHQMVLALPRAVMLERPEYLAQADTCLLIASAVHALLTTNPE</sequence>
<dbReference type="Gene3D" id="1.10.357.10">
    <property type="entry name" value="Tetracycline Repressor, domain 2"/>
    <property type="match status" value="1"/>
</dbReference>
<dbReference type="Pfam" id="PF00440">
    <property type="entry name" value="TetR_N"/>
    <property type="match status" value="1"/>
</dbReference>
<evidence type="ECO:0000256" key="2">
    <source>
        <dbReference type="PROSITE-ProRule" id="PRU00335"/>
    </source>
</evidence>
<evidence type="ECO:0000313" key="6">
    <source>
        <dbReference type="Proteomes" id="UP001363010"/>
    </source>
</evidence>
<dbReference type="RefSeq" id="WP_340363646.1">
    <property type="nucleotide sequence ID" value="NZ_JBBKZV010000005.1"/>
</dbReference>
<proteinExistence type="predicted"/>
<dbReference type="EMBL" id="JBBKZV010000005">
    <property type="protein sequence ID" value="MEJ8822603.1"/>
    <property type="molecule type" value="Genomic_DNA"/>
</dbReference>
<evidence type="ECO:0000256" key="3">
    <source>
        <dbReference type="SAM" id="MobiDB-lite"/>
    </source>
</evidence>
<feature type="domain" description="HTH tetR-type" evidence="4">
    <location>
        <begin position="33"/>
        <end position="93"/>
    </location>
</feature>
<evidence type="ECO:0000256" key="1">
    <source>
        <dbReference type="ARBA" id="ARBA00023125"/>
    </source>
</evidence>
<dbReference type="Proteomes" id="UP001363010">
    <property type="component" value="Unassembled WGS sequence"/>
</dbReference>
<feature type="region of interest" description="Disordered" evidence="3">
    <location>
        <begin position="1"/>
        <end position="24"/>
    </location>
</feature>
<keyword evidence="6" id="KW-1185">Reference proteome</keyword>
<organism evidence="5 6">
    <name type="scientific">Variovorax humicola</name>
    <dbReference type="NCBI Taxonomy" id="1769758"/>
    <lineage>
        <taxon>Bacteria</taxon>
        <taxon>Pseudomonadati</taxon>
        <taxon>Pseudomonadota</taxon>
        <taxon>Betaproteobacteria</taxon>
        <taxon>Burkholderiales</taxon>
        <taxon>Comamonadaceae</taxon>
        <taxon>Variovorax</taxon>
    </lineage>
</organism>
<feature type="DNA-binding region" description="H-T-H motif" evidence="2">
    <location>
        <begin position="56"/>
        <end position="75"/>
    </location>
</feature>
<protein>
    <submittedName>
        <fullName evidence="5">Helix-turn-helix domain-containing protein</fullName>
    </submittedName>
</protein>
<dbReference type="PROSITE" id="PS50977">
    <property type="entry name" value="HTH_TETR_2"/>
    <property type="match status" value="1"/>
</dbReference>
<reference evidence="5 6" key="1">
    <citation type="submission" date="2024-03" db="EMBL/GenBank/DDBJ databases">
        <title>Novel species of the genus Variovorax.</title>
        <authorList>
            <person name="Liu Q."/>
            <person name="Xin Y.-H."/>
        </authorList>
    </citation>
    <scope>NUCLEOTIDE SEQUENCE [LARGE SCALE GENOMIC DNA]</scope>
    <source>
        <strain evidence="5 6">KACC 18501</strain>
    </source>
</reference>
<dbReference type="InterPro" id="IPR009057">
    <property type="entry name" value="Homeodomain-like_sf"/>
</dbReference>
<evidence type="ECO:0000313" key="5">
    <source>
        <dbReference type="EMBL" id="MEJ8822603.1"/>
    </source>
</evidence>
<gene>
    <name evidence="5" type="ORF">WKW80_11250</name>
</gene>
<comment type="caution">
    <text evidence="5">The sequence shown here is derived from an EMBL/GenBank/DDBJ whole genome shotgun (WGS) entry which is preliminary data.</text>
</comment>
<keyword evidence="1 2" id="KW-0238">DNA-binding</keyword>
<dbReference type="InterPro" id="IPR001647">
    <property type="entry name" value="HTH_TetR"/>
</dbReference>